<feature type="coiled-coil region" evidence="2">
    <location>
        <begin position="50"/>
        <end position="84"/>
    </location>
</feature>
<feature type="non-terminal residue" evidence="4">
    <location>
        <position position="1548"/>
    </location>
</feature>
<dbReference type="CDD" id="cd00397">
    <property type="entry name" value="DNA_BRE_C"/>
    <property type="match status" value="1"/>
</dbReference>
<evidence type="ECO:0000313" key="5">
    <source>
        <dbReference type="Proteomes" id="UP001189429"/>
    </source>
</evidence>
<organism evidence="4 5">
    <name type="scientific">Prorocentrum cordatum</name>
    <dbReference type="NCBI Taxonomy" id="2364126"/>
    <lineage>
        <taxon>Eukaryota</taxon>
        <taxon>Sar</taxon>
        <taxon>Alveolata</taxon>
        <taxon>Dinophyceae</taxon>
        <taxon>Prorocentrales</taxon>
        <taxon>Prorocentraceae</taxon>
        <taxon>Prorocentrum</taxon>
    </lineage>
</organism>
<reference evidence="4" key="1">
    <citation type="submission" date="2023-10" db="EMBL/GenBank/DDBJ databases">
        <authorList>
            <person name="Chen Y."/>
            <person name="Shah S."/>
            <person name="Dougan E. K."/>
            <person name="Thang M."/>
            <person name="Chan C."/>
        </authorList>
    </citation>
    <scope>NUCLEOTIDE SEQUENCE [LARGE SCALE GENOMIC DNA]</scope>
</reference>
<dbReference type="SUPFAM" id="SSF56349">
    <property type="entry name" value="DNA breaking-rejoining enzymes"/>
    <property type="match status" value="1"/>
</dbReference>
<evidence type="ECO:0000256" key="2">
    <source>
        <dbReference type="SAM" id="Coils"/>
    </source>
</evidence>
<feature type="region of interest" description="Disordered" evidence="3">
    <location>
        <begin position="1205"/>
        <end position="1242"/>
    </location>
</feature>
<dbReference type="Proteomes" id="UP001189429">
    <property type="component" value="Unassembled WGS sequence"/>
</dbReference>
<keyword evidence="1" id="KW-0233">DNA recombination</keyword>
<dbReference type="InterPro" id="IPR013762">
    <property type="entry name" value="Integrase-like_cat_sf"/>
</dbReference>
<protein>
    <submittedName>
        <fullName evidence="4">Uncharacterized protein</fullName>
    </submittedName>
</protein>
<proteinExistence type="predicted"/>
<feature type="compositionally biased region" description="Low complexity" evidence="3">
    <location>
        <begin position="1205"/>
        <end position="1223"/>
    </location>
</feature>
<evidence type="ECO:0000313" key="4">
    <source>
        <dbReference type="EMBL" id="CAK0903099.1"/>
    </source>
</evidence>
<dbReference type="Gene3D" id="1.10.443.10">
    <property type="entry name" value="Intergrase catalytic core"/>
    <property type="match status" value="1"/>
</dbReference>
<comment type="caution">
    <text evidence="4">The sequence shown here is derived from an EMBL/GenBank/DDBJ whole genome shotgun (WGS) entry which is preliminary data.</text>
</comment>
<evidence type="ECO:0000256" key="1">
    <source>
        <dbReference type="ARBA" id="ARBA00023172"/>
    </source>
</evidence>
<evidence type="ECO:0000256" key="3">
    <source>
        <dbReference type="SAM" id="MobiDB-lite"/>
    </source>
</evidence>
<gene>
    <name evidence="4" type="ORF">PCOR1329_LOCUS79501</name>
</gene>
<dbReference type="EMBL" id="CAUYUJ010021170">
    <property type="protein sequence ID" value="CAK0903099.1"/>
    <property type="molecule type" value="Genomic_DNA"/>
</dbReference>
<keyword evidence="5" id="KW-1185">Reference proteome</keyword>
<sequence length="1548" mass="168261">MDLHLGRTTEQRLVALTDLLAKPGDDEGAAKHQAQLEALRRADAEANISAGQAMQKAKQTEANLKRTLERFERIKKQDNELQADVATASTEVDVARSLYQTAVKRLASTVSVEPDQQQSDCEPRQPVIDLSALLEGQEVQLDDGELFGLEELDDVISPEERAEAQRRKDELQKQLTEAAQACFSDVKAKAALIKEEQAKQLARLKAKRGRAEPDSKAADAATSGLSAGYDVLSDGNISDIVDDGAYSEGFHGWGDFHRGGGYHSNGDNCCESNSDDINCFYGDGRNTYCICCIQDDMQTSVEVSAEHYVQDSGNWQSVVRGSGAEPQFVRLVEQAAESCSHGGQLQARATMVRPHTPCCNSVLGGDIQGAGRWSHFLEGVDWRDWWALAPQPGPKVGHVLDCPECPPCQSVVSIDDDFLARIPWDWADRLIFLLAGLGLGKVRLGCTRSRRASRRSVPLHDHYDNEDFLRAGIGPGGRAGVSTPSTPPSASSAVCGQHDPGVAIFPLRLRHRSEGDRQGLPRYLRRRLAAQDEHENFVADAVSSLNSLYSTAGSGYSTYEFPNRHKSGEPVSAFNDAVLGNVGRAVSAFFPRPDERQLCPGGALRELLKCKDIYDTDQDTTVAPFDPEKLRVLKAALGHVLVGPAWELADSATAPDERRVDPSDVPHAASIDLLDGYYQFSNDSMASWFALGYHVSASEVGVTEELDEQTGELVPVAATAQVRPRPARVWRLWYALDTLLGQKRKLAPQMARRLAGHLVDLLAIRREFLSALCHLYRFIGDGAGPPRALPGPLLVELRIFKGLLPLVVQNFSKPPCGRMYCSDSSGFGYAAHVSDVSPQELLPEVGWRERWRFVDPTPEPTQDFLLAAPAAPAAVAPNFMAWFESEVGEDDKLQHAGLAVATPTKLSAAVPRTWALAPARPGLGLGRAPSPRLVHGLSIAASADNGIELGTIHDPIANLVAAEAGPAGVSVLELFAGCAFLSSGVRAAGMRIGVPCELDHGSHFDLTRPRVQAEVLRWLRDGRVWLVFLGTPCGRWSQARSTGRAGTEVDRAGYACARFTVRVLRLCRQLGIYVAVENPQRSGLWDWPPLAAELRRSGCAHVDFDMCAFDTAWRKPTRLATNLPGADSLERRCPGQRRHVILEGKVGGASGPAKWRTSYAGACPPKLCRAFARVAAGAAPAGARRRRGEGQTSDWREDQLLDAAGTAGAGRSQRSSASSARSAPTIAPMTRKRRRASGVVDSPPGFLRRATVSARTRGTYTKAFALVQPFAAGRGASPQTMKEWGTILHDYLEMEFLEGASAAVGRVALYGTAWSLDFVTRDPSVLPLSKKALKGFASIRPDTMRDPPPLEAIWCLVGRLLLANTLECDLASAFCLLAFAAYLRPSEALELTAAQVIPPKHGTANRSWALVVAPEGGKPAKNKQFDQGVKIGAFGRSFAVDVLQKLSHRAPPSTLLFRHLTLGKLEAIFRRYGDVDGVKITPHCLRHAGPSHDMHYNDASLDFVMMRGRWSVVNSVRRYGKPAKLLRQLAKLDRSTVLEAPSRAARLP</sequence>
<dbReference type="InterPro" id="IPR011010">
    <property type="entry name" value="DNA_brk_join_enz"/>
</dbReference>
<name>A0ABN9XSZ8_9DINO</name>
<keyword evidence="2" id="KW-0175">Coiled coil</keyword>
<accession>A0ABN9XSZ8</accession>
<feature type="region of interest" description="Disordered" evidence="3">
    <location>
        <begin position="1179"/>
        <end position="1198"/>
    </location>
</feature>